<protein>
    <submittedName>
        <fullName evidence="1">Uncharacterized protein</fullName>
    </submittedName>
</protein>
<sequence length="338" mass="39830">MRLIKRLKLFKSQMMQIFRSVVALFTNNFFFKKDEYDYYCGYSDTVEENELGACLIAMFDGRQIHCGLTDRFKGICTTYEFSKDFNIPFYIHFISPFDLSDYLLPNGYDWKVDREKVKYGKRISVPVFLNDWQSDASFHKLYLKQVIKRNPNKQIHVYSDSTYYIKRYANDFHFLFKPSDGLLSAIDQCLAEIGPGKYCAMSFRFLMLLGDFKEEHAKFPTLEDAGQQELMEKCEQQILKLRTELGINSKILLTADSKKFIDYMSRYDFIYVVPGEIAHVDNSHETNRQIYMKTFLDMFMLSKAEVIYQLHTGDMYRNSAFARQAALLGGKRYVQIEF</sequence>
<dbReference type="EMBL" id="CACRUT010000006">
    <property type="protein sequence ID" value="VYT75991.1"/>
    <property type="molecule type" value="Genomic_DNA"/>
</dbReference>
<reference evidence="1" key="1">
    <citation type="submission" date="2019-11" db="EMBL/GenBank/DDBJ databases">
        <authorList>
            <person name="Feng L."/>
        </authorList>
    </citation>
    <scope>NUCLEOTIDE SEQUENCE</scope>
    <source>
        <strain evidence="1">PclaraLFYP37</strain>
    </source>
</reference>
<dbReference type="RefSeq" id="WP_412441803.1">
    <property type="nucleotide sequence ID" value="NZ_CACRUT010000006.1"/>
</dbReference>
<gene>
    <name evidence="1" type="ORF">PCLFYP37_01049</name>
</gene>
<evidence type="ECO:0000313" key="1">
    <source>
        <dbReference type="EMBL" id="VYT75991.1"/>
    </source>
</evidence>
<dbReference type="AlphaFoldDB" id="A0A6N2ZA34"/>
<accession>A0A6N2ZA34</accession>
<proteinExistence type="predicted"/>
<organism evidence="1">
    <name type="scientific">Paraprevotella clara</name>
    <dbReference type="NCBI Taxonomy" id="454154"/>
    <lineage>
        <taxon>Bacteria</taxon>
        <taxon>Pseudomonadati</taxon>
        <taxon>Bacteroidota</taxon>
        <taxon>Bacteroidia</taxon>
        <taxon>Bacteroidales</taxon>
        <taxon>Prevotellaceae</taxon>
        <taxon>Paraprevotella</taxon>
    </lineage>
</organism>
<name>A0A6N2ZA34_9BACT</name>